<dbReference type="EMBL" id="GG745391">
    <property type="protein sequence ID" value="KNE73191.1"/>
    <property type="molecule type" value="Genomic_DNA"/>
</dbReference>
<proteinExistence type="predicted"/>
<evidence type="ECO:0000313" key="2">
    <source>
        <dbReference type="EMBL" id="KNE73191.1"/>
    </source>
</evidence>
<feature type="region of interest" description="Disordered" evidence="1">
    <location>
        <begin position="33"/>
        <end position="52"/>
    </location>
</feature>
<evidence type="ECO:0000256" key="1">
    <source>
        <dbReference type="SAM" id="MobiDB-lite"/>
    </source>
</evidence>
<protein>
    <submittedName>
        <fullName evidence="2">Uncharacterized protein</fullName>
    </submittedName>
</protein>
<feature type="compositionally biased region" description="Basic and acidic residues" evidence="1">
    <location>
        <begin position="135"/>
        <end position="190"/>
    </location>
</feature>
<feature type="region of interest" description="Disordered" evidence="1">
    <location>
        <begin position="135"/>
        <end position="196"/>
    </location>
</feature>
<reference evidence="2 3" key="1">
    <citation type="submission" date="2009-11" db="EMBL/GenBank/DDBJ databases">
        <title>Annotation of Allomyces macrogynus ATCC 38327.</title>
        <authorList>
            <consortium name="The Broad Institute Genome Sequencing Platform"/>
            <person name="Russ C."/>
            <person name="Cuomo C."/>
            <person name="Burger G."/>
            <person name="Gray M.W."/>
            <person name="Holland P.W.H."/>
            <person name="King N."/>
            <person name="Lang F.B.F."/>
            <person name="Roger A.J."/>
            <person name="Ruiz-Trillo I."/>
            <person name="Young S.K."/>
            <person name="Zeng Q."/>
            <person name="Gargeya S."/>
            <person name="Fitzgerald M."/>
            <person name="Haas B."/>
            <person name="Abouelleil A."/>
            <person name="Alvarado L."/>
            <person name="Arachchi H.M."/>
            <person name="Berlin A."/>
            <person name="Chapman S.B."/>
            <person name="Gearin G."/>
            <person name="Goldberg J."/>
            <person name="Griggs A."/>
            <person name="Gujja S."/>
            <person name="Hansen M."/>
            <person name="Heiman D."/>
            <person name="Howarth C."/>
            <person name="Larimer J."/>
            <person name="Lui A."/>
            <person name="MacDonald P.J.P."/>
            <person name="McCowen C."/>
            <person name="Montmayeur A."/>
            <person name="Murphy C."/>
            <person name="Neiman D."/>
            <person name="Pearson M."/>
            <person name="Priest M."/>
            <person name="Roberts A."/>
            <person name="Saif S."/>
            <person name="Shea T."/>
            <person name="Sisk P."/>
            <person name="Stolte C."/>
            <person name="Sykes S."/>
            <person name="Wortman J."/>
            <person name="Nusbaum C."/>
            <person name="Birren B."/>
        </authorList>
    </citation>
    <scope>NUCLEOTIDE SEQUENCE [LARGE SCALE GENOMIC DNA]</scope>
    <source>
        <strain evidence="2 3">ATCC 38327</strain>
    </source>
</reference>
<dbReference type="VEuPathDB" id="FungiDB:AMAG_17383"/>
<name>A0A0L0TEV7_ALLM3</name>
<keyword evidence="3" id="KW-1185">Reference proteome</keyword>
<accession>A0A0L0TEV7</accession>
<dbReference type="AlphaFoldDB" id="A0A0L0TEV7"/>
<dbReference type="Proteomes" id="UP000054350">
    <property type="component" value="Unassembled WGS sequence"/>
</dbReference>
<organism evidence="2 3">
    <name type="scientific">Allomyces macrogynus (strain ATCC 38327)</name>
    <name type="common">Allomyces javanicus var. macrogynus</name>
    <dbReference type="NCBI Taxonomy" id="578462"/>
    <lineage>
        <taxon>Eukaryota</taxon>
        <taxon>Fungi</taxon>
        <taxon>Fungi incertae sedis</taxon>
        <taxon>Blastocladiomycota</taxon>
        <taxon>Blastocladiomycetes</taxon>
        <taxon>Blastocladiales</taxon>
        <taxon>Blastocladiaceae</taxon>
        <taxon>Allomyces</taxon>
    </lineage>
</organism>
<sequence length="196" mass="22825">MPAMGHDHMTLAALHDTVGDVEIPQTPFDHAAAHHADGAADPRHQWGYHGDHDAERQRHAPWWFAWRNHDHDAHEGRHHRHPVPSADLVPATGVVVEHVKVVVDGTPADSDTLAAMAAAVIEAAQAELAQEVQHRQQMAEELQRQQQQREQHMQREMQHEQRKQQRDQGREQRKQQHEQRKQQREQEREQRRARHQ</sequence>
<gene>
    <name evidence="2" type="ORF">AMAG_17383</name>
</gene>
<reference evidence="3" key="2">
    <citation type="submission" date="2009-11" db="EMBL/GenBank/DDBJ databases">
        <title>The Genome Sequence of Allomyces macrogynus strain ATCC 38327.</title>
        <authorList>
            <consortium name="The Broad Institute Genome Sequencing Platform"/>
            <person name="Russ C."/>
            <person name="Cuomo C."/>
            <person name="Shea T."/>
            <person name="Young S.K."/>
            <person name="Zeng Q."/>
            <person name="Koehrsen M."/>
            <person name="Haas B."/>
            <person name="Borodovsky M."/>
            <person name="Guigo R."/>
            <person name="Alvarado L."/>
            <person name="Berlin A."/>
            <person name="Borenstein D."/>
            <person name="Chen Z."/>
            <person name="Engels R."/>
            <person name="Freedman E."/>
            <person name="Gellesch M."/>
            <person name="Goldberg J."/>
            <person name="Griggs A."/>
            <person name="Gujja S."/>
            <person name="Heiman D."/>
            <person name="Hepburn T."/>
            <person name="Howarth C."/>
            <person name="Jen D."/>
            <person name="Larson L."/>
            <person name="Lewis B."/>
            <person name="Mehta T."/>
            <person name="Park D."/>
            <person name="Pearson M."/>
            <person name="Roberts A."/>
            <person name="Saif S."/>
            <person name="Shenoy N."/>
            <person name="Sisk P."/>
            <person name="Stolte C."/>
            <person name="Sykes S."/>
            <person name="Walk T."/>
            <person name="White J."/>
            <person name="Yandava C."/>
            <person name="Burger G."/>
            <person name="Gray M.W."/>
            <person name="Holland P.W.H."/>
            <person name="King N."/>
            <person name="Lang F.B.F."/>
            <person name="Roger A.J."/>
            <person name="Ruiz-Trillo I."/>
            <person name="Lander E."/>
            <person name="Nusbaum C."/>
        </authorList>
    </citation>
    <scope>NUCLEOTIDE SEQUENCE [LARGE SCALE GENOMIC DNA]</scope>
    <source>
        <strain evidence="3">ATCC 38327</strain>
    </source>
</reference>
<evidence type="ECO:0000313" key="3">
    <source>
        <dbReference type="Proteomes" id="UP000054350"/>
    </source>
</evidence>